<name>A0A135L3N1_9BACI</name>
<accession>A0A135L3N1</accession>
<dbReference type="FunFam" id="3.40.50.720:FF:000009">
    <property type="entry name" value="Fatty oxidation complex, alpha subunit"/>
    <property type="match status" value="1"/>
</dbReference>
<evidence type="ECO:0000256" key="1">
    <source>
        <dbReference type="ARBA" id="ARBA00005086"/>
    </source>
</evidence>
<dbReference type="PANTHER" id="PTHR48075:SF5">
    <property type="entry name" value="3-HYDROXYBUTYRYL-COA DEHYDROGENASE"/>
    <property type="match status" value="1"/>
</dbReference>
<comment type="caution">
    <text evidence="7">The sequence shown here is derived from an EMBL/GenBank/DDBJ whole genome shotgun (WGS) entry which is preliminary data.</text>
</comment>
<evidence type="ECO:0000313" key="8">
    <source>
        <dbReference type="Proteomes" id="UP000070352"/>
    </source>
</evidence>
<dbReference type="Proteomes" id="UP000070352">
    <property type="component" value="Unassembled WGS sequence"/>
</dbReference>
<feature type="binding site" evidence="4">
    <location>
        <position position="49"/>
    </location>
    <ligand>
        <name>CoA</name>
        <dbReference type="ChEBI" id="CHEBI:57287"/>
    </ligand>
</feature>
<dbReference type="PIRSF" id="PIRSF000105">
    <property type="entry name" value="HCDH"/>
    <property type="match status" value="1"/>
</dbReference>
<sequence>MTIRKVGVIGAGVMGLGIAQMLAEHGIDVNLIDKEETLLEKAKENLNHSLNKAIEKWGITESEKKVILSKITYSVKKELLKDVELVIESVDEILELKKAIFKEIDQICNPNAIFATNTSTLSVTELASVTSRPEKFIGLNFTYPVVKRELVQIVRGLKTSDETFAISKTFVEQMNKTGIQVFEAPGYVTVRLMMPLITEAINIVMEGVASEDDVDTAMKLGFDFPYGPLEMADRMGLDAVLRVMEAMYKEYGEVKYRPSSFLKKLVRAGHLGEKTGQGFFKYENGERVK</sequence>
<dbReference type="InterPro" id="IPR013328">
    <property type="entry name" value="6PGD_dom2"/>
</dbReference>
<dbReference type="Gene3D" id="3.40.50.720">
    <property type="entry name" value="NAD(P)-binding Rossmann-like Domain"/>
    <property type="match status" value="1"/>
</dbReference>
<dbReference type="InterPro" id="IPR006176">
    <property type="entry name" value="3-OHacyl-CoA_DH_NAD-bd"/>
</dbReference>
<dbReference type="RefSeq" id="WP_068724314.1">
    <property type="nucleotide sequence ID" value="NZ_LSKU01000001.1"/>
</dbReference>
<feature type="domain" description="3-hydroxyacyl-CoA dehydrogenase C-terminal" evidence="5">
    <location>
        <begin position="186"/>
        <end position="282"/>
    </location>
</feature>
<dbReference type="Pfam" id="PF00725">
    <property type="entry name" value="3HCDH"/>
    <property type="match status" value="1"/>
</dbReference>
<comment type="similarity">
    <text evidence="2">Belongs to the 3-hydroxyacyl-CoA dehydrogenase family.</text>
</comment>
<dbReference type="AlphaFoldDB" id="A0A135L3N1"/>
<dbReference type="Pfam" id="PF02737">
    <property type="entry name" value="3HCDH_N"/>
    <property type="match status" value="1"/>
</dbReference>
<dbReference type="PANTHER" id="PTHR48075">
    <property type="entry name" value="3-HYDROXYACYL-COA DEHYDROGENASE FAMILY PROTEIN"/>
    <property type="match status" value="1"/>
</dbReference>
<evidence type="ECO:0000259" key="6">
    <source>
        <dbReference type="Pfam" id="PF02737"/>
    </source>
</evidence>
<dbReference type="GO" id="GO:0006635">
    <property type="term" value="P:fatty acid beta-oxidation"/>
    <property type="evidence" value="ECO:0007669"/>
    <property type="project" value="TreeGrafter"/>
</dbReference>
<dbReference type="EMBL" id="LSKU01000001">
    <property type="protein sequence ID" value="KXG43606.1"/>
    <property type="molecule type" value="Genomic_DNA"/>
</dbReference>
<comment type="pathway">
    <text evidence="1">Lipid metabolism; butanoate metabolism.</text>
</comment>
<dbReference type="InterPro" id="IPR006108">
    <property type="entry name" value="3HC_DH_C"/>
</dbReference>
<evidence type="ECO:0000259" key="5">
    <source>
        <dbReference type="Pfam" id="PF00725"/>
    </source>
</evidence>
<feature type="binding site" evidence="4">
    <location>
        <position position="56"/>
    </location>
    <ligand>
        <name>CoA</name>
        <dbReference type="ChEBI" id="CHEBI:57287"/>
    </ligand>
</feature>
<dbReference type="OrthoDB" id="9771883at2"/>
<evidence type="ECO:0000256" key="2">
    <source>
        <dbReference type="ARBA" id="ARBA00009463"/>
    </source>
</evidence>
<dbReference type="InterPro" id="IPR036291">
    <property type="entry name" value="NAD(P)-bd_dom_sf"/>
</dbReference>
<reference evidence="7 8" key="1">
    <citation type="submission" date="2016-02" db="EMBL/GenBank/DDBJ databases">
        <title>Draft Genome for Tepidibacillus decaturensis nov. sp. Strain Z9, an Anaerobic, Moderately Thermophilic and Heterotrophic Bacterium from Deep Subsurface of the Illinois Basin, USA.</title>
        <authorList>
            <person name="Dong Y."/>
            <person name="Chang J.Y."/>
            <person name="Sanford R."/>
            <person name="Fouke B.W."/>
        </authorList>
    </citation>
    <scope>NUCLEOTIDE SEQUENCE [LARGE SCALE GENOMIC DNA]</scope>
    <source>
        <strain evidence="7 8">Z9</strain>
    </source>
</reference>
<dbReference type="SUPFAM" id="SSF51735">
    <property type="entry name" value="NAD(P)-binding Rossmann-fold domains"/>
    <property type="match status" value="1"/>
</dbReference>
<evidence type="ECO:0000256" key="3">
    <source>
        <dbReference type="ARBA" id="ARBA00023002"/>
    </source>
</evidence>
<gene>
    <name evidence="7" type="ORF">U473_05945</name>
</gene>
<dbReference type="GO" id="GO:0070403">
    <property type="term" value="F:NAD+ binding"/>
    <property type="evidence" value="ECO:0007669"/>
    <property type="project" value="InterPro"/>
</dbReference>
<keyword evidence="3" id="KW-0560">Oxidoreductase</keyword>
<dbReference type="InterPro" id="IPR022694">
    <property type="entry name" value="3-OHacyl-CoA_DH"/>
</dbReference>
<keyword evidence="8" id="KW-1185">Reference proteome</keyword>
<proteinExistence type="inferred from homology"/>
<protein>
    <submittedName>
        <fullName evidence="7">3-hydroxybutyryl-CoA dehydrogenase</fullName>
    </submittedName>
</protein>
<feature type="domain" description="3-hydroxyacyl-CoA dehydrogenase NAD binding" evidence="6">
    <location>
        <begin position="5"/>
        <end position="181"/>
    </location>
</feature>
<dbReference type="STRING" id="1413211.U473_05945"/>
<organism evidence="7 8">
    <name type="scientific">Tepidibacillus decaturensis</name>
    <dbReference type="NCBI Taxonomy" id="1413211"/>
    <lineage>
        <taxon>Bacteria</taxon>
        <taxon>Bacillati</taxon>
        <taxon>Bacillota</taxon>
        <taxon>Bacilli</taxon>
        <taxon>Bacillales</taxon>
        <taxon>Bacillaceae</taxon>
        <taxon>Tepidibacillus</taxon>
    </lineage>
</organism>
<dbReference type="SUPFAM" id="SSF48179">
    <property type="entry name" value="6-phosphogluconate dehydrogenase C-terminal domain-like"/>
    <property type="match status" value="1"/>
</dbReference>
<dbReference type="InterPro" id="IPR008927">
    <property type="entry name" value="6-PGluconate_DH-like_C_sf"/>
</dbReference>
<dbReference type="GO" id="GO:0008691">
    <property type="term" value="F:3-hydroxybutyryl-CoA dehydrogenase activity"/>
    <property type="evidence" value="ECO:0007669"/>
    <property type="project" value="TreeGrafter"/>
</dbReference>
<evidence type="ECO:0000256" key="4">
    <source>
        <dbReference type="PIRSR" id="PIRSR000105-3"/>
    </source>
</evidence>
<dbReference type="Gene3D" id="1.10.1040.10">
    <property type="entry name" value="N-(1-d-carboxylethyl)-l-norvaline Dehydrogenase, domain 2"/>
    <property type="match status" value="1"/>
</dbReference>
<feature type="binding site" evidence="4">
    <location>
        <position position="119"/>
    </location>
    <ligand>
        <name>CoA</name>
        <dbReference type="ChEBI" id="CHEBI:57287"/>
    </ligand>
</feature>
<evidence type="ECO:0000313" key="7">
    <source>
        <dbReference type="EMBL" id="KXG43606.1"/>
    </source>
</evidence>